<gene>
    <name evidence="1" type="ORF">IAC58_06300</name>
</gene>
<comment type="caution">
    <text evidence="1">The sequence shown here is derived from an EMBL/GenBank/DDBJ whole genome shotgun (WGS) entry which is preliminary data.</text>
</comment>
<evidence type="ECO:0000313" key="2">
    <source>
        <dbReference type="Proteomes" id="UP000823613"/>
    </source>
</evidence>
<evidence type="ECO:0000313" key="1">
    <source>
        <dbReference type="EMBL" id="MBO8428134.1"/>
    </source>
</evidence>
<name>A0A9D9GX85_9BACL</name>
<protein>
    <submittedName>
        <fullName evidence="1">Uncharacterized protein</fullName>
    </submittedName>
</protein>
<dbReference type="EMBL" id="JADIMY010000120">
    <property type="protein sequence ID" value="MBO8428134.1"/>
    <property type="molecule type" value="Genomic_DNA"/>
</dbReference>
<proteinExistence type="predicted"/>
<dbReference type="Proteomes" id="UP000823613">
    <property type="component" value="Unassembled WGS sequence"/>
</dbReference>
<reference evidence="1" key="1">
    <citation type="submission" date="2020-10" db="EMBL/GenBank/DDBJ databases">
        <authorList>
            <person name="Gilroy R."/>
        </authorList>
    </citation>
    <scope>NUCLEOTIDE SEQUENCE</scope>
    <source>
        <strain evidence="1">11159</strain>
    </source>
</reference>
<dbReference type="AlphaFoldDB" id="A0A9D9GX85"/>
<organism evidence="1 2">
    <name type="scientific">Candidatus Onthovivens merdipullorum</name>
    <dbReference type="NCBI Taxonomy" id="2840889"/>
    <lineage>
        <taxon>Bacteria</taxon>
        <taxon>Bacillati</taxon>
        <taxon>Bacillota</taxon>
        <taxon>Bacilli</taxon>
        <taxon>Bacillales</taxon>
        <taxon>Candidatus Onthovivens</taxon>
    </lineage>
</organism>
<accession>A0A9D9GX85</accession>
<sequence length="136" mass="16858">MNSKSEARKSLIKWLYLIHAKYKELYVIKRSNYFSFFIKNNKTTTENIKENHFFTLFFINIYKDFRECVIYNNRMIIESLKNKRLSFSLYYDKESNVERADNELFKELIKTLKRNQEFERFDWLIQAFNIIYNNKL</sequence>
<reference evidence="1" key="2">
    <citation type="journal article" date="2021" name="PeerJ">
        <title>Extensive microbial diversity within the chicken gut microbiome revealed by metagenomics and culture.</title>
        <authorList>
            <person name="Gilroy R."/>
            <person name="Ravi A."/>
            <person name="Getino M."/>
            <person name="Pursley I."/>
            <person name="Horton D.L."/>
            <person name="Alikhan N.F."/>
            <person name="Baker D."/>
            <person name="Gharbi K."/>
            <person name="Hall N."/>
            <person name="Watson M."/>
            <person name="Adriaenssens E.M."/>
            <person name="Foster-Nyarko E."/>
            <person name="Jarju S."/>
            <person name="Secka A."/>
            <person name="Antonio M."/>
            <person name="Oren A."/>
            <person name="Chaudhuri R.R."/>
            <person name="La Ragione R."/>
            <person name="Hildebrand F."/>
            <person name="Pallen M.J."/>
        </authorList>
    </citation>
    <scope>NUCLEOTIDE SEQUENCE</scope>
    <source>
        <strain evidence="1">11159</strain>
    </source>
</reference>